<comment type="caution">
    <text evidence="3">The sequence shown here is derived from an EMBL/GenBank/DDBJ whole genome shotgun (WGS) entry which is preliminary data.</text>
</comment>
<dbReference type="Pfam" id="PF12773">
    <property type="entry name" value="DZR"/>
    <property type="match status" value="1"/>
</dbReference>
<dbReference type="Proteomes" id="UP000245638">
    <property type="component" value="Unassembled WGS sequence"/>
</dbReference>
<protein>
    <submittedName>
        <fullName evidence="3">Zinc ribbon domain-containing protein</fullName>
    </submittedName>
</protein>
<dbReference type="EMBL" id="QEFD01000004">
    <property type="protein sequence ID" value="PVU77928.1"/>
    <property type="molecule type" value="Genomic_DNA"/>
</dbReference>
<accession>A0A2T9XCY5</accession>
<proteinExistence type="predicted"/>
<dbReference type="InterPro" id="IPR025874">
    <property type="entry name" value="DZR"/>
</dbReference>
<dbReference type="AlphaFoldDB" id="A0A2T9XCY5"/>
<name>A0A2T9XCY5_9CREN</name>
<evidence type="ECO:0000256" key="1">
    <source>
        <dbReference type="SAM" id="MobiDB-lite"/>
    </source>
</evidence>
<organism evidence="3 4">
    <name type="scientific">Acidianus hospitalis</name>
    <dbReference type="NCBI Taxonomy" id="563177"/>
    <lineage>
        <taxon>Archaea</taxon>
        <taxon>Thermoproteota</taxon>
        <taxon>Thermoprotei</taxon>
        <taxon>Sulfolobales</taxon>
        <taxon>Sulfolobaceae</taxon>
        <taxon>Acidianus</taxon>
    </lineage>
</organism>
<reference evidence="3 4" key="1">
    <citation type="journal article" date="2015" name="Appl. Environ. Microbiol.">
        <title>Nanoarchaeota, Their Sulfolobales Host, and Nanoarchaeota Virus Distribution across Yellowstone National Park Hot Springs.</title>
        <authorList>
            <person name="Munson-McGee J.H."/>
            <person name="Field E.K."/>
            <person name="Bateson M."/>
            <person name="Rooney C."/>
            <person name="Stepanauskas R."/>
            <person name="Young M.J."/>
        </authorList>
    </citation>
    <scope>NUCLEOTIDE SEQUENCE [LARGE SCALE GENOMIC DNA]</scope>
    <source>
        <strain evidence="3">SCGC AC-742_N10</strain>
    </source>
</reference>
<feature type="region of interest" description="Disordered" evidence="1">
    <location>
        <begin position="197"/>
        <end position="258"/>
    </location>
</feature>
<feature type="compositionally biased region" description="Low complexity" evidence="1">
    <location>
        <begin position="199"/>
        <end position="258"/>
    </location>
</feature>
<evidence type="ECO:0000259" key="2">
    <source>
        <dbReference type="Pfam" id="PF12773"/>
    </source>
</evidence>
<gene>
    <name evidence="3" type="ORF">DDW13_00065</name>
</gene>
<sequence length="322" mass="35116">MSYPYGNPYYPQGGYQGSYPTSQPYGSPYYQQNSNFAFMMCAQSVGLGGKQMMIPINHPIDLQYVAQQAVMYLMGQGFQAYPMVGQNMAVIQAQHTSLLGDLTAGNKAYTIRICEGQGFVMVETGITNLMQDLLTVAATAGGTYLLGDDVLHSKLVELAGGGATALDLYHLYQDYANEEQLMNTIMMLVTTAPPPPGYPVGQPGYPQPYGQQPYGQQGYPQQYPPQQYGQQYYPPQQAAPQNPVQPTTQQTTVQPTPQRTVQQKMVKCWKCGEEIPEGSKFCPFCGAPQTPVKCPKCGTINSPGAKFCSNCGAPLQVEKQSS</sequence>
<evidence type="ECO:0000313" key="4">
    <source>
        <dbReference type="Proteomes" id="UP000245638"/>
    </source>
</evidence>
<evidence type="ECO:0000313" key="3">
    <source>
        <dbReference type="EMBL" id="PVU77928.1"/>
    </source>
</evidence>
<feature type="domain" description="DZANK-type" evidence="2">
    <location>
        <begin position="268"/>
        <end position="312"/>
    </location>
</feature>